<dbReference type="PANTHER" id="PTHR18968">
    <property type="entry name" value="THIAMINE PYROPHOSPHATE ENZYMES"/>
    <property type="match status" value="1"/>
</dbReference>
<evidence type="ECO:0000259" key="5">
    <source>
        <dbReference type="Pfam" id="PF02775"/>
    </source>
</evidence>
<evidence type="ECO:0000256" key="1">
    <source>
        <dbReference type="ARBA" id="ARBA00007812"/>
    </source>
</evidence>
<feature type="domain" description="Thiamine pyrophosphate enzyme N-terminal TPP-binding" evidence="6">
    <location>
        <begin position="6"/>
        <end position="113"/>
    </location>
</feature>
<dbReference type="InterPro" id="IPR029061">
    <property type="entry name" value="THDP-binding"/>
</dbReference>
<dbReference type="InterPro" id="IPR029035">
    <property type="entry name" value="DHS-like_NAD/FAD-binding_dom"/>
</dbReference>
<evidence type="ECO:0000259" key="6">
    <source>
        <dbReference type="Pfam" id="PF02776"/>
    </source>
</evidence>
<organism evidence="7 8">
    <name type="scientific">Mesorhizobium australicum</name>
    <dbReference type="NCBI Taxonomy" id="536018"/>
    <lineage>
        <taxon>Bacteria</taxon>
        <taxon>Pseudomonadati</taxon>
        <taxon>Pseudomonadota</taxon>
        <taxon>Alphaproteobacteria</taxon>
        <taxon>Hyphomicrobiales</taxon>
        <taxon>Phyllobacteriaceae</taxon>
        <taxon>Mesorhizobium</taxon>
    </lineage>
</organism>
<accession>A0A1X7PLH6</accession>
<evidence type="ECO:0000259" key="4">
    <source>
        <dbReference type="Pfam" id="PF00205"/>
    </source>
</evidence>
<dbReference type="SUPFAM" id="SSF52467">
    <property type="entry name" value="DHS-like NAD/FAD-binding domain"/>
    <property type="match status" value="1"/>
</dbReference>
<dbReference type="Proteomes" id="UP000193083">
    <property type="component" value="Unassembled WGS sequence"/>
</dbReference>
<evidence type="ECO:0000256" key="3">
    <source>
        <dbReference type="RuleBase" id="RU362132"/>
    </source>
</evidence>
<name>A0A1X7PLH6_9HYPH</name>
<keyword evidence="8" id="KW-1185">Reference proteome</keyword>
<evidence type="ECO:0000313" key="8">
    <source>
        <dbReference type="Proteomes" id="UP000193083"/>
    </source>
</evidence>
<gene>
    <name evidence="7" type="ORF">SAMN02982922_4489</name>
</gene>
<dbReference type="SUPFAM" id="SSF52518">
    <property type="entry name" value="Thiamin diphosphate-binding fold (THDP-binding)"/>
    <property type="match status" value="2"/>
</dbReference>
<dbReference type="AlphaFoldDB" id="A0A1X7PLH6"/>
<dbReference type="RefSeq" id="WP_085466173.1">
    <property type="nucleotide sequence ID" value="NZ_FXBL01000004.1"/>
</dbReference>
<dbReference type="OrthoDB" id="4494979at2"/>
<dbReference type="Pfam" id="PF02775">
    <property type="entry name" value="TPP_enzyme_C"/>
    <property type="match status" value="1"/>
</dbReference>
<dbReference type="GO" id="GO:0009097">
    <property type="term" value="P:isoleucine biosynthetic process"/>
    <property type="evidence" value="ECO:0007669"/>
    <property type="project" value="TreeGrafter"/>
</dbReference>
<evidence type="ECO:0000256" key="2">
    <source>
        <dbReference type="ARBA" id="ARBA00023052"/>
    </source>
</evidence>
<reference evidence="7 8" key="1">
    <citation type="submission" date="2017-04" db="EMBL/GenBank/DDBJ databases">
        <authorList>
            <person name="Afonso C.L."/>
            <person name="Miller P.J."/>
            <person name="Scott M.A."/>
            <person name="Spackman E."/>
            <person name="Goraichik I."/>
            <person name="Dimitrov K.M."/>
            <person name="Suarez D.L."/>
            <person name="Swayne D.E."/>
        </authorList>
    </citation>
    <scope>NUCLEOTIDE SEQUENCE [LARGE SCALE GENOMIC DNA]</scope>
    <source>
        <strain evidence="7 8">B5P</strain>
    </source>
</reference>
<evidence type="ECO:0000313" key="7">
    <source>
        <dbReference type="EMBL" id="SMH51645.1"/>
    </source>
</evidence>
<dbReference type="GO" id="GO:0003984">
    <property type="term" value="F:acetolactate synthase activity"/>
    <property type="evidence" value="ECO:0007669"/>
    <property type="project" value="TreeGrafter"/>
</dbReference>
<feature type="domain" description="Thiamine pyrophosphate enzyme central" evidence="4">
    <location>
        <begin position="192"/>
        <end position="322"/>
    </location>
</feature>
<dbReference type="GO" id="GO:0050660">
    <property type="term" value="F:flavin adenine dinucleotide binding"/>
    <property type="evidence" value="ECO:0007669"/>
    <property type="project" value="TreeGrafter"/>
</dbReference>
<keyword evidence="2 3" id="KW-0786">Thiamine pyrophosphate</keyword>
<dbReference type="CDD" id="cd07035">
    <property type="entry name" value="TPP_PYR_POX_like"/>
    <property type="match status" value="1"/>
</dbReference>
<feature type="domain" description="Thiamine pyrophosphate enzyme TPP-binding" evidence="5">
    <location>
        <begin position="385"/>
        <end position="531"/>
    </location>
</feature>
<dbReference type="GO" id="GO:0030976">
    <property type="term" value="F:thiamine pyrophosphate binding"/>
    <property type="evidence" value="ECO:0007669"/>
    <property type="project" value="InterPro"/>
</dbReference>
<dbReference type="InterPro" id="IPR012000">
    <property type="entry name" value="Thiamin_PyroP_enz_cen_dom"/>
</dbReference>
<dbReference type="GO" id="GO:0000287">
    <property type="term" value="F:magnesium ion binding"/>
    <property type="evidence" value="ECO:0007669"/>
    <property type="project" value="InterPro"/>
</dbReference>
<dbReference type="Pfam" id="PF00205">
    <property type="entry name" value="TPP_enzyme_M"/>
    <property type="match status" value="1"/>
</dbReference>
<dbReference type="Gene3D" id="3.40.50.970">
    <property type="match status" value="2"/>
</dbReference>
<dbReference type="Gene3D" id="3.40.50.1220">
    <property type="entry name" value="TPP-binding domain"/>
    <property type="match status" value="1"/>
</dbReference>
<dbReference type="CDD" id="cd00568">
    <property type="entry name" value="TPP_enzymes"/>
    <property type="match status" value="1"/>
</dbReference>
<dbReference type="InterPro" id="IPR011766">
    <property type="entry name" value="TPP_enzyme_TPP-bd"/>
</dbReference>
<dbReference type="GO" id="GO:0009099">
    <property type="term" value="P:L-valine biosynthetic process"/>
    <property type="evidence" value="ECO:0007669"/>
    <property type="project" value="TreeGrafter"/>
</dbReference>
<sequence>MVTTIKVYEALARALAQAEVGALFGVTGDANVYLIDCFVRAHAGSFVAAANENGAALMALGYASVSGKVGFATVTHGPAVTNTLTALAEGVKAGTPMVLICGDTIYGDRQNLQNIAQRDLIVATGAGFEQLHRPETAVDDLARAIRRAQAERRPVAFNCPADLMWRPVEADLPPMLASMAKPVVVPSVEDLENAVGIIATARRPIVLAGRDAIDDASRVAMLRLAERIDAPVATTLRARSLFRDADHNLGIMGTLSTPKAVDAIMASDCILAFGAGLNFHTTSDGGFVKGKRIVQVAADAAGIGRGHAPDVGLVGSVAEAVDGIIRWLDEAEIAPSGFRGELPATGLAAYPPTTPAEGEGGPLDYVDMLPRLDAILPADRVLVTDAGRHMIRAMQYLDVESPRLYVQTASFGSIGLGLPQAIGAAVAEPRRPVVLTIGDGGFMLGGLGEFNTAVRHRTDLIVILCNDNCYGAEYAQLRDKQMDPSISRFDWPDFAPIADALGGQGVIVRSAADLDTVREAIEHRDRPLLIELKLDADRMPFW</sequence>
<dbReference type="GO" id="GO:0005948">
    <property type="term" value="C:acetolactate synthase complex"/>
    <property type="evidence" value="ECO:0007669"/>
    <property type="project" value="TreeGrafter"/>
</dbReference>
<dbReference type="InterPro" id="IPR012001">
    <property type="entry name" value="Thiamin_PyroP_enz_TPP-bd_dom"/>
</dbReference>
<dbReference type="Pfam" id="PF02776">
    <property type="entry name" value="TPP_enzyme_N"/>
    <property type="match status" value="1"/>
</dbReference>
<comment type="similarity">
    <text evidence="1 3">Belongs to the TPP enzyme family.</text>
</comment>
<dbReference type="EMBL" id="FXBL01000004">
    <property type="protein sequence ID" value="SMH51645.1"/>
    <property type="molecule type" value="Genomic_DNA"/>
</dbReference>
<proteinExistence type="inferred from homology"/>
<protein>
    <submittedName>
        <fullName evidence="7">Acetolactate synthase large subunit</fullName>
    </submittedName>
</protein>
<dbReference type="InterPro" id="IPR045229">
    <property type="entry name" value="TPP_enz"/>
</dbReference>
<dbReference type="PANTHER" id="PTHR18968:SF13">
    <property type="entry name" value="ACETOLACTATE SYNTHASE CATALYTIC SUBUNIT, MITOCHONDRIAL"/>
    <property type="match status" value="1"/>
</dbReference>